<reference evidence="2 3" key="1">
    <citation type="submission" date="2018-05" db="EMBL/GenBank/DDBJ databases">
        <title>Genomic Encyclopedia of Type Strains, Phase IV (KMG-IV): sequencing the most valuable type-strain genomes for metagenomic binning, comparative biology and taxonomic classification.</title>
        <authorList>
            <person name="Goeker M."/>
        </authorList>
    </citation>
    <scope>NUCLEOTIDE SEQUENCE [LARGE SCALE GENOMIC DNA]</scope>
    <source>
        <strain evidence="2 3">DSM 16791</strain>
    </source>
</reference>
<comment type="caution">
    <text evidence="2">The sequence shown here is derived from an EMBL/GenBank/DDBJ whole genome shotgun (WGS) entry which is preliminary data.</text>
</comment>
<proteinExistence type="predicted"/>
<evidence type="ECO:0000256" key="1">
    <source>
        <dbReference type="SAM" id="MobiDB-lite"/>
    </source>
</evidence>
<feature type="region of interest" description="Disordered" evidence="1">
    <location>
        <begin position="1"/>
        <end position="31"/>
    </location>
</feature>
<accession>A0A317PET6</accession>
<protein>
    <submittedName>
        <fullName evidence="2">Uncharacterized protein</fullName>
    </submittedName>
</protein>
<organism evidence="2 3">
    <name type="scientific">Hoeflea marina</name>
    <dbReference type="NCBI Taxonomy" id="274592"/>
    <lineage>
        <taxon>Bacteria</taxon>
        <taxon>Pseudomonadati</taxon>
        <taxon>Pseudomonadota</taxon>
        <taxon>Alphaproteobacteria</taxon>
        <taxon>Hyphomicrobiales</taxon>
        <taxon>Rhizobiaceae</taxon>
        <taxon>Hoeflea</taxon>
    </lineage>
</organism>
<evidence type="ECO:0000313" key="2">
    <source>
        <dbReference type="EMBL" id="PWV98309.1"/>
    </source>
</evidence>
<gene>
    <name evidence="2" type="ORF">DFR52_105292</name>
</gene>
<dbReference type="Proteomes" id="UP000246352">
    <property type="component" value="Unassembled WGS sequence"/>
</dbReference>
<sequence length="31" mass="3373">MPPLQPKPLLKHPPKANKTFAGLRTGAAHRV</sequence>
<dbReference type="EMBL" id="QGTR01000005">
    <property type="protein sequence ID" value="PWV98309.1"/>
    <property type="molecule type" value="Genomic_DNA"/>
</dbReference>
<name>A0A317PET6_9HYPH</name>
<evidence type="ECO:0000313" key="3">
    <source>
        <dbReference type="Proteomes" id="UP000246352"/>
    </source>
</evidence>
<keyword evidence="3" id="KW-1185">Reference proteome</keyword>
<dbReference type="AlphaFoldDB" id="A0A317PET6"/>